<protein>
    <submittedName>
        <fullName evidence="2">Serine/threonine protein phosphatase 1</fullName>
        <ecNumber evidence="2">3.1.3.16</ecNumber>
    </submittedName>
</protein>
<dbReference type="EC" id="3.1.3.16" evidence="2"/>
<accession>A0A840E6E9</accession>
<dbReference type="AlphaFoldDB" id="A0A840E6E9"/>
<keyword evidence="2" id="KW-0378">Hydrolase</keyword>
<comment type="caution">
    <text evidence="2">The sequence shown here is derived from an EMBL/GenBank/DDBJ whole genome shotgun (WGS) entry which is preliminary data.</text>
</comment>
<dbReference type="InterPro" id="IPR050126">
    <property type="entry name" value="Ap4A_hydrolase"/>
</dbReference>
<keyword evidence="3" id="KW-1185">Reference proteome</keyword>
<dbReference type="PANTHER" id="PTHR42850">
    <property type="entry name" value="METALLOPHOSPHOESTERASE"/>
    <property type="match status" value="1"/>
</dbReference>
<feature type="domain" description="Calcineurin-like phosphoesterase" evidence="1">
    <location>
        <begin position="2"/>
        <end position="160"/>
    </location>
</feature>
<dbReference type="EMBL" id="JACIFF010000004">
    <property type="protein sequence ID" value="MBB4079195.1"/>
    <property type="molecule type" value="Genomic_DNA"/>
</dbReference>
<dbReference type="InterPro" id="IPR004843">
    <property type="entry name" value="Calcineurin-like_PHP"/>
</dbReference>
<name>A0A840E6E9_9BACT</name>
<proteinExistence type="predicted"/>
<evidence type="ECO:0000313" key="3">
    <source>
        <dbReference type="Proteomes" id="UP000576209"/>
    </source>
</evidence>
<dbReference type="PANTHER" id="PTHR42850:SF4">
    <property type="entry name" value="ZINC-DEPENDENT ENDOPOLYPHOSPHATASE"/>
    <property type="match status" value="1"/>
</dbReference>
<organism evidence="2 3">
    <name type="scientific">Neolewinella aquimaris</name>
    <dbReference type="NCBI Taxonomy" id="1835722"/>
    <lineage>
        <taxon>Bacteria</taxon>
        <taxon>Pseudomonadati</taxon>
        <taxon>Bacteroidota</taxon>
        <taxon>Saprospiria</taxon>
        <taxon>Saprospirales</taxon>
        <taxon>Lewinellaceae</taxon>
        <taxon>Neolewinella</taxon>
    </lineage>
</organism>
<dbReference type="Pfam" id="PF00149">
    <property type="entry name" value="Metallophos"/>
    <property type="match status" value="1"/>
</dbReference>
<dbReference type="GO" id="GO:0008803">
    <property type="term" value="F:bis(5'-nucleosyl)-tetraphosphatase (symmetrical) activity"/>
    <property type="evidence" value="ECO:0007669"/>
    <property type="project" value="TreeGrafter"/>
</dbReference>
<gene>
    <name evidence="2" type="ORF">GGR28_001815</name>
</gene>
<dbReference type="InterPro" id="IPR029052">
    <property type="entry name" value="Metallo-depent_PP-like"/>
</dbReference>
<evidence type="ECO:0000313" key="2">
    <source>
        <dbReference type="EMBL" id="MBB4079195.1"/>
    </source>
</evidence>
<dbReference type="GO" id="GO:0004722">
    <property type="term" value="F:protein serine/threonine phosphatase activity"/>
    <property type="evidence" value="ECO:0007669"/>
    <property type="project" value="UniProtKB-EC"/>
</dbReference>
<sequence>MPRYAISDIHGCAQTFGRLLERIQLQKTDELFLLGDYIDRGPDSDGVLRMIWKLVHEKYSVVCLRGNHEQMLLDALLSAKTPWDYRPRRRDREDVEQWMSALPYYYETPGYLLVHAGLNFGAPDPLADTEAMLWARHWEEEVDEAWLGDRILLYGHTPATMAAVADNVAHMQETKYACIDSGCAMNVPGMGYLTAVNLDTGEAVFEAR</sequence>
<dbReference type="GO" id="GO:0005737">
    <property type="term" value="C:cytoplasm"/>
    <property type="evidence" value="ECO:0007669"/>
    <property type="project" value="TreeGrafter"/>
</dbReference>
<dbReference type="SUPFAM" id="SSF56300">
    <property type="entry name" value="Metallo-dependent phosphatases"/>
    <property type="match status" value="1"/>
</dbReference>
<dbReference type="GO" id="GO:0110154">
    <property type="term" value="P:RNA decapping"/>
    <property type="evidence" value="ECO:0007669"/>
    <property type="project" value="TreeGrafter"/>
</dbReference>
<dbReference type="CDD" id="cd00144">
    <property type="entry name" value="MPP_PPP_family"/>
    <property type="match status" value="1"/>
</dbReference>
<reference evidence="2 3" key="1">
    <citation type="submission" date="2020-08" db="EMBL/GenBank/DDBJ databases">
        <title>Genomic Encyclopedia of Type Strains, Phase IV (KMG-IV): sequencing the most valuable type-strain genomes for metagenomic binning, comparative biology and taxonomic classification.</title>
        <authorList>
            <person name="Goeker M."/>
        </authorList>
    </citation>
    <scope>NUCLEOTIDE SEQUENCE [LARGE SCALE GENOMIC DNA]</scope>
    <source>
        <strain evidence="2 3">DSM 105137</strain>
    </source>
</reference>
<evidence type="ECO:0000259" key="1">
    <source>
        <dbReference type="Pfam" id="PF00149"/>
    </source>
</evidence>
<dbReference type="Proteomes" id="UP000576209">
    <property type="component" value="Unassembled WGS sequence"/>
</dbReference>
<dbReference type="Gene3D" id="3.60.21.10">
    <property type="match status" value="1"/>
</dbReference>
<dbReference type="RefSeq" id="WP_183495450.1">
    <property type="nucleotide sequence ID" value="NZ_JACIFF010000004.1"/>
</dbReference>